<reference evidence="1" key="1">
    <citation type="submission" date="2024-02" db="EMBL/GenBank/DDBJ databases">
        <authorList>
            <consortium name="ELIXIR-Norway"/>
            <consortium name="Elixir Norway"/>
        </authorList>
    </citation>
    <scope>NUCLEOTIDE SEQUENCE</scope>
</reference>
<proteinExistence type="predicted"/>
<keyword evidence="2" id="KW-1185">Reference proteome</keyword>
<protein>
    <submittedName>
        <fullName evidence="1">Uncharacterized protein</fullName>
    </submittedName>
</protein>
<gene>
    <name evidence="1" type="ORF">CSSPTR1EN2_LOCUS13212</name>
</gene>
<dbReference type="EMBL" id="OZ019894">
    <property type="protein sequence ID" value="CAK9216063.1"/>
    <property type="molecule type" value="Genomic_DNA"/>
</dbReference>
<evidence type="ECO:0000313" key="1">
    <source>
        <dbReference type="EMBL" id="CAK9216063.1"/>
    </source>
</evidence>
<sequence length="126" mass="14144">MASLQQANQLMNLKGSENENPEDMGAAATRDNLVLQNPRSNETTGAIMSATIPQSNATLAHKGRVQWLWSQPGTRALLLLLLVLLVMEHMQVGMLQKAACNCLEREDCFLAVWFRTWKLQVYCLNE</sequence>
<evidence type="ECO:0000313" key="2">
    <source>
        <dbReference type="Proteomes" id="UP001497512"/>
    </source>
</evidence>
<dbReference type="Proteomes" id="UP001497512">
    <property type="component" value="Chromosome 2"/>
</dbReference>
<accession>A0ABP0UB26</accession>
<organism evidence="1 2">
    <name type="scientific">Sphagnum troendelagicum</name>
    <dbReference type="NCBI Taxonomy" id="128251"/>
    <lineage>
        <taxon>Eukaryota</taxon>
        <taxon>Viridiplantae</taxon>
        <taxon>Streptophyta</taxon>
        <taxon>Embryophyta</taxon>
        <taxon>Bryophyta</taxon>
        <taxon>Sphagnophytina</taxon>
        <taxon>Sphagnopsida</taxon>
        <taxon>Sphagnales</taxon>
        <taxon>Sphagnaceae</taxon>
        <taxon>Sphagnum</taxon>
    </lineage>
</organism>
<name>A0ABP0UB26_9BRYO</name>